<comment type="caution">
    <text evidence="1">The sequence shown here is derived from an EMBL/GenBank/DDBJ whole genome shotgun (WGS) entry which is preliminary data.</text>
</comment>
<accession>A0ACC0XDD5</accession>
<organism evidence="1 2">
    <name type="scientific">Pistacia integerrima</name>
    <dbReference type="NCBI Taxonomy" id="434235"/>
    <lineage>
        <taxon>Eukaryota</taxon>
        <taxon>Viridiplantae</taxon>
        <taxon>Streptophyta</taxon>
        <taxon>Embryophyta</taxon>
        <taxon>Tracheophyta</taxon>
        <taxon>Spermatophyta</taxon>
        <taxon>Magnoliopsida</taxon>
        <taxon>eudicotyledons</taxon>
        <taxon>Gunneridae</taxon>
        <taxon>Pentapetalae</taxon>
        <taxon>rosids</taxon>
        <taxon>malvids</taxon>
        <taxon>Sapindales</taxon>
        <taxon>Anacardiaceae</taxon>
        <taxon>Pistacia</taxon>
    </lineage>
</organism>
<dbReference type="Proteomes" id="UP001163603">
    <property type="component" value="Chromosome 13"/>
</dbReference>
<dbReference type="EMBL" id="CM047748">
    <property type="protein sequence ID" value="KAJ0014046.1"/>
    <property type="molecule type" value="Genomic_DNA"/>
</dbReference>
<gene>
    <name evidence="1" type="ORF">Pint_21201</name>
</gene>
<proteinExistence type="predicted"/>
<protein>
    <submittedName>
        <fullName evidence="1">Uncharacterized protein</fullName>
    </submittedName>
</protein>
<reference evidence="2" key="1">
    <citation type="journal article" date="2023" name="G3 (Bethesda)">
        <title>Genome assembly and association tests identify interacting loci associated with vigor, precocity, and sex in interspecific pistachio rootstocks.</title>
        <authorList>
            <person name="Palmer W."/>
            <person name="Jacygrad E."/>
            <person name="Sagayaradj S."/>
            <person name="Cavanaugh K."/>
            <person name="Han R."/>
            <person name="Bertier L."/>
            <person name="Beede B."/>
            <person name="Kafkas S."/>
            <person name="Golino D."/>
            <person name="Preece J."/>
            <person name="Michelmore R."/>
        </authorList>
    </citation>
    <scope>NUCLEOTIDE SEQUENCE [LARGE SCALE GENOMIC DNA]</scope>
</reference>
<sequence length="85" mass="9682">METQAEALNQLTTDELEGKFKILEGTTIEDDLAELKKEQSVSSKSKQKGELPPGRTAVPSNMPFPFRESEIERELSELRRRANEF</sequence>
<keyword evidence="2" id="KW-1185">Reference proteome</keyword>
<evidence type="ECO:0000313" key="1">
    <source>
        <dbReference type="EMBL" id="KAJ0014046.1"/>
    </source>
</evidence>
<evidence type="ECO:0000313" key="2">
    <source>
        <dbReference type="Proteomes" id="UP001163603"/>
    </source>
</evidence>
<name>A0ACC0XDD5_9ROSI</name>